<evidence type="ECO:0000313" key="3">
    <source>
        <dbReference type="Proteomes" id="UP000634136"/>
    </source>
</evidence>
<dbReference type="Proteomes" id="UP000634136">
    <property type="component" value="Unassembled WGS sequence"/>
</dbReference>
<dbReference type="AlphaFoldDB" id="A0A834TCF7"/>
<feature type="region of interest" description="Disordered" evidence="1">
    <location>
        <begin position="205"/>
        <end position="236"/>
    </location>
</feature>
<name>A0A834TCF7_9FABA</name>
<sequence>MSVMLEGEHRAISTSSVDAINIVKCQSNQGCISKSKRECPLFFWEPLGYLRELRSPPFPNVAAALLRSPISVCNNADRLLWKFSNSGEYKVKNFIWKIKNHALPNLTNLRRHHMQVMKNAMHWDPFALVPISSGIPCLKGTLAILQGQIIENKNDGVRADKHRCHSFGIVNQIPGAVFETTRHQVQPQKGDMHDRRWRIEAMVPSERRKVSGESKISATVEGGESKEARRRDESEV</sequence>
<reference evidence="2" key="1">
    <citation type="submission" date="2020-09" db="EMBL/GenBank/DDBJ databases">
        <title>Genome-Enabled Discovery of Anthraquinone Biosynthesis in Senna tora.</title>
        <authorList>
            <person name="Kang S.-H."/>
            <person name="Pandey R.P."/>
            <person name="Lee C.-M."/>
            <person name="Sim J.-S."/>
            <person name="Jeong J.-T."/>
            <person name="Choi B.-S."/>
            <person name="Jung M."/>
            <person name="Ginzburg D."/>
            <person name="Zhao K."/>
            <person name="Won S.Y."/>
            <person name="Oh T.-J."/>
            <person name="Yu Y."/>
            <person name="Kim N.-H."/>
            <person name="Lee O.R."/>
            <person name="Lee T.-H."/>
            <person name="Bashyal P."/>
            <person name="Kim T.-S."/>
            <person name="Lee W.-H."/>
            <person name="Kawkins C."/>
            <person name="Kim C.-K."/>
            <person name="Kim J.S."/>
            <person name="Ahn B.O."/>
            <person name="Rhee S.Y."/>
            <person name="Sohng J.K."/>
        </authorList>
    </citation>
    <scope>NUCLEOTIDE SEQUENCE</scope>
    <source>
        <tissue evidence="2">Leaf</tissue>
    </source>
</reference>
<proteinExistence type="predicted"/>
<accession>A0A834TCF7</accession>
<evidence type="ECO:0000313" key="2">
    <source>
        <dbReference type="EMBL" id="KAF7814529.1"/>
    </source>
</evidence>
<evidence type="ECO:0000256" key="1">
    <source>
        <dbReference type="SAM" id="MobiDB-lite"/>
    </source>
</evidence>
<feature type="compositionally biased region" description="Basic and acidic residues" evidence="1">
    <location>
        <begin position="223"/>
        <end position="236"/>
    </location>
</feature>
<keyword evidence="3" id="KW-1185">Reference proteome</keyword>
<organism evidence="2 3">
    <name type="scientific">Senna tora</name>
    <dbReference type="NCBI Taxonomy" id="362788"/>
    <lineage>
        <taxon>Eukaryota</taxon>
        <taxon>Viridiplantae</taxon>
        <taxon>Streptophyta</taxon>
        <taxon>Embryophyta</taxon>
        <taxon>Tracheophyta</taxon>
        <taxon>Spermatophyta</taxon>
        <taxon>Magnoliopsida</taxon>
        <taxon>eudicotyledons</taxon>
        <taxon>Gunneridae</taxon>
        <taxon>Pentapetalae</taxon>
        <taxon>rosids</taxon>
        <taxon>fabids</taxon>
        <taxon>Fabales</taxon>
        <taxon>Fabaceae</taxon>
        <taxon>Caesalpinioideae</taxon>
        <taxon>Cassia clade</taxon>
        <taxon>Senna</taxon>
    </lineage>
</organism>
<protein>
    <submittedName>
        <fullName evidence="2">Uncharacterized protein</fullName>
    </submittedName>
</protein>
<comment type="caution">
    <text evidence="2">The sequence shown here is derived from an EMBL/GenBank/DDBJ whole genome shotgun (WGS) entry which is preliminary data.</text>
</comment>
<gene>
    <name evidence="2" type="ORF">G2W53_028498</name>
</gene>
<dbReference type="EMBL" id="JAAIUW010000009">
    <property type="protein sequence ID" value="KAF7814529.1"/>
    <property type="molecule type" value="Genomic_DNA"/>
</dbReference>